<gene>
    <name evidence="3" type="ORF">GCM10018793_69240</name>
</gene>
<name>A0A919LCM7_9ACTN</name>
<feature type="region of interest" description="Disordered" evidence="1">
    <location>
        <begin position="1"/>
        <end position="24"/>
    </location>
</feature>
<comment type="caution">
    <text evidence="3">The sequence shown here is derived from an EMBL/GenBank/DDBJ whole genome shotgun (WGS) entry which is preliminary data.</text>
</comment>
<dbReference type="Proteomes" id="UP000603708">
    <property type="component" value="Unassembled WGS sequence"/>
</dbReference>
<dbReference type="Pfam" id="PF02915">
    <property type="entry name" value="Rubrerythrin"/>
    <property type="match status" value="1"/>
</dbReference>
<keyword evidence="4" id="KW-1185">Reference proteome</keyword>
<dbReference type="SUPFAM" id="SSF47240">
    <property type="entry name" value="Ferritin-like"/>
    <property type="match status" value="1"/>
</dbReference>
<dbReference type="InterPro" id="IPR009078">
    <property type="entry name" value="Ferritin-like_SF"/>
</dbReference>
<reference evidence="3" key="1">
    <citation type="journal article" date="2014" name="Int. J. Syst. Evol. Microbiol.">
        <title>Complete genome sequence of Corynebacterium casei LMG S-19264T (=DSM 44701T), isolated from a smear-ripened cheese.</title>
        <authorList>
            <consortium name="US DOE Joint Genome Institute (JGI-PGF)"/>
            <person name="Walter F."/>
            <person name="Albersmeier A."/>
            <person name="Kalinowski J."/>
            <person name="Ruckert C."/>
        </authorList>
    </citation>
    <scope>NUCLEOTIDE SEQUENCE</scope>
    <source>
        <strain evidence="3">JCM 5069</strain>
    </source>
</reference>
<evidence type="ECO:0000313" key="4">
    <source>
        <dbReference type="Proteomes" id="UP000603708"/>
    </source>
</evidence>
<dbReference type="InterPro" id="IPR003251">
    <property type="entry name" value="Rr_diiron-bd_dom"/>
</dbReference>
<dbReference type="Gene3D" id="1.20.1260.10">
    <property type="match status" value="1"/>
</dbReference>
<dbReference type="CDD" id="cd01041">
    <property type="entry name" value="Rubrerythrin"/>
    <property type="match status" value="1"/>
</dbReference>
<dbReference type="InterPro" id="IPR012347">
    <property type="entry name" value="Ferritin-like"/>
</dbReference>
<dbReference type="InterPro" id="IPR052753">
    <property type="entry name" value="Rbr2/Nigerythrin"/>
</dbReference>
<dbReference type="GO" id="GO:0046872">
    <property type="term" value="F:metal ion binding"/>
    <property type="evidence" value="ECO:0007669"/>
    <property type="project" value="InterPro"/>
</dbReference>
<evidence type="ECO:0000259" key="2">
    <source>
        <dbReference type="Pfam" id="PF02915"/>
    </source>
</evidence>
<organism evidence="3 4">
    <name type="scientific">Streptomyces sulfonofaciens</name>
    <dbReference type="NCBI Taxonomy" id="68272"/>
    <lineage>
        <taxon>Bacteria</taxon>
        <taxon>Bacillati</taxon>
        <taxon>Actinomycetota</taxon>
        <taxon>Actinomycetes</taxon>
        <taxon>Kitasatosporales</taxon>
        <taxon>Streptomycetaceae</taxon>
        <taxon>Streptomyces</taxon>
    </lineage>
</organism>
<evidence type="ECO:0000313" key="3">
    <source>
        <dbReference type="EMBL" id="GHH88691.1"/>
    </source>
</evidence>
<sequence>MSTTCCSSWRRGPSRPPRGPAPRRTMAHLSDVFAADLRSALAAEATSALRYTYFAQVAEIEGHTEIARLFTELADSVTCAVHGHLDVIRDATAPDDERRDIGETGLNLASSVAGALQDAGEVYPRLMTAAHEEGHADVASWLTTLTALKKRHTARLDAALESLTGAPSEAALTTAPGGTDV</sequence>
<reference evidence="3" key="2">
    <citation type="submission" date="2020-09" db="EMBL/GenBank/DDBJ databases">
        <authorList>
            <person name="Sun Q."/>
            <person name="Ohkuma M."/>
        </authorList>
    </citation>
    <scope>NUCLEOTIDE SEQUENCE</scope>
    <source>
        <strain evidence="3">JCM 5069</strain>
    </source>
</reference>
<evidence type="ECO:0000256" key="1">
    <source>
        <dbReference type="SAM" id="MobiDB-lite"/>
    </source>
</evidence>
<dbReference type="EMBL" id="BNCD01000040">
    <property type="protein sequence ID" value="GHH88691.1"/>
    <property type="molecule type" value="Genomic_DNA"/>
</dbReference>
<proteinExistence type="predicted"/>
<protein>
    <recommendedName>
        <fullName evidence="2">Rubrerythrin diiron-binding domain-containing protein</fullName>
    </recommendedName>
</protein>
<dbReference type="AlphaFoldDB" id="A0A919LCM7"/>
<accession>A0A919LCM7</accession>
<dbReference type="GO" id="GO:0016491">
    <property type="term" value="F:oxidoreductase activity"/>
    <property type="evidence" value="ECO:0007669"/>
    <property type="project" value="InterPro"/>
</dbReference>
<dbReference type="PANTHER" id="PTHR33746">
    <property type="entry name" value="RUBRERYTHRIN"/>
    <property type="match status" value="1"/>
</dbReference>
<dbReference type="PANTHER" id="PTHR33746:SF4">
    <property type="entry name" value="RUBRERYTHRIN"/>
    <property type="match status" value="1"/>
</dbReference>
<feature type="domain" description="Rubrerythrin diiron-binding" evidence="2">
    <location>
        <begin position="37"/>
        <end position="159"/>
    </location>
</feature>